<evidence type="ECO:0000256" key="11">
    <source>
        <dbReference type="ARBA" id="ARBA00044632"/>
    </source>
</evidence>
<comment type="similarity">
    <text evidence="2">Belongs to the type-1 OGG1 family.</text>
</comment>
<evidence type="ECO:0000313" key="16">
    <source>
        <dbReference type="EMBL" id="KAG1369925.1"/>
    </source>
</evidence>
<feature type="region of interest" description="Disordered" evidence="12">
    <location>
        <begin position="1"/>
        <end position="52"/>
    </location>
</feature>
<reference evidence="16" key="1">
    <citation type="journal article" date="2017" name="Gigascience">
        <title>The genome draft of coconut (Cocos nucifera).</title>
        <authorList>
            <person name="Xiao Y."/>
            <person name="Xu P."/>
            <person name="Fan H."/>
            <person name="Baudouin L."/>
            <person name="Xia W."/>
            <person name="Bocs S."/>
            <person name="Xu J."/>
            <person name="Li Q."/>
            <person name="Guo A."/>
            <person name="Zhou L."/>
            <person name="Li J."/>
            <person name="Wu Y."/>
            <person name="Ma Z."/>
            <person name="Armero A."/>
            <person name="Issali A.E."/>
            <person name="Liu N."/>
            <person name="Peng M."/>
            <person name="Yang Y."/>
        </authorList>
    </citation>
    <scope>NUCLEOTIDE SEQUENCE</scope>
    <source>
        <tissue evidence="16">Spear leaf of Hainan Tall coconut</tissue>
    </source>
</reference>
<dbReference type="GO" id="GO:0140078">
    <property type="term" value="F:class I DNA-(apurinic or apyrimidinic site) endonuclease activity"/>
    <property type="evidence" value="ECO:0007669"/>
    <property type="project" value="UniProtKB-EC"/>
</dbReference>
<evidence type="ECO:0000256" key="6">
    <source>
        <dbReference type="ARBA" id="ARBA00023204"/>
    </source>
</evidence>
<dbReference type="PANTHER" id="PTHR10242:SF2">
    <property type="entry name" value="N-GLYCOSYLASE_DNA LYASE"/>
    <property type="match status" value="1"/>
</dbReference>
<dbReference type="SMART" id="SM00278">
    <property type="entry name" value="HhH1"/>
    <property type="match status" value="2"/>
</dbReference>
<feature type="compositionally biased region" description="Pro residues" evidence="12">
    <location>
        <begin position="10"/>
        <end position="27"/>
    </location>
</feature>
<evidence type="ECO:0000256" key="12">
    <source>
        <dbReference type="SAM" id="MobiDB-lite"/>
    </source>
</evidence>
<dbReference type="CDD" id="cd00056">
    <property type="entry name" value="ENDO3c"/>
    <property type="match status" value="2"/>
</dbReference>
<evidence type="ECO:0000259" key="15">
    <source>
        <dbReference type="SMART" id="SM00478"/>
    </source>
</evidence>
<dbReference type="InterPro" id="IPR003583">
    <property type="entry name" value="Hlx-hairpin-Hlx_DNA-bd_motif"/>
</dbReference>
<dbReference type="Gene3D" id="3.30.310.40">
    <property type="match status" value="1"/>
</dbReference>
<dbReference type="InterPro" id="IPR011257">
    <property type="entry name" value="DNA_glycosylase"/>
</dbReference>
<evidence type="ECO:0000256" key="10">
    <source>
        <dbReference type="ARBA" id="ARBA00023295"/>
    </source>
</evidence>
<evidence type="ECO:0000256" key="3">
    <source>
        <dbReference type="ARBA" id="ARBA00012720"/>
    </source>
</evidence>
<comment type="catalytic activity">
    <reaction evidence="11">
        <text>2'-deoxyribonucleotide-(2'-deoxyribose 5'-phosphate)-2'-deoxyribonucleotide-DNA = a 3'-end 2'-deoxyribonucleotide-(2,3-dehydro-2,3-deoxyribose 5'-phosphate)-DNA + a 5'-end 5'-phospho-2'-deoxyribonucleoside-DNA + H(+)</text>
        <dbReference type="Rhea" id="RHEA:66592"/>
        <dbReference type="Rhea" id="RHEA-COMP:13180"/>
        <dbReference type="Rhea" id="RHEA-COMP:16897"/>
        <dbReference type="Rhea" id="RHEA-COMP:17067"/>
        <dbReference type="ChEBI" id="CHEBI:15378"/>
        <dbReference type="ChEBI" id="CHEBI:136412"/>
        <dbReference type="ChEBI" id="CHEBI:157695"/>
        <dbReference type="ChEBI" id="CHEBI:167181"/>
        <dbReference type="EC" id="4.2.99.18"/>
    </reaction>
</comment>
<accession>A0A8K0NDC4</accession>
<dbReference type="Gene3D" id="1.10.1670.10">
    <property type="entry name" value="Helix-hairpin-Helix base-excision DNA repair enzymes (C-terminal)"/>
    <property type="match status" value="1"/>
</dbReference>
<feature type="compositionally biased region" description="Basic residues" evidence="12">
    <location>
        <begin position="537"/>
        <end position="547"/>
    </location>
</feature>
<dbReference type="InterPro" id="IPR003265">
    <property type="entry name" value="HhH-GPD_domain"/>
</dbReference>
<keyword evidence="8" id="KW-0539">Nucleus</keyword>
<feature type="domain" description="Helix-hairpin-helix DNA-binding motif class 1" evidence="14">
    <location>
        <begin position="436"/>
        <end position="455"/>
    </location>
</feature>
<evidence type="ECO:0000256" key="13">
    <source>
        <dbReference type="SAM" id="Phobius"/>
    </source>
</evidence>
<keyword evidence="6" id="KW-0234">DNA repair</keyword>
<keyword evidence="13" id="KW-0472">Membrane</keyword>
<dbReference type="GO" id="GO:0006289">
    <property type="term" value="P:nucleotide-excision repair"/>
    <property type="evidence" value="ECO:0007669"/>
    <property type="project" value="InterPro"/>
</dbReference>
<keyword evidence="4" id="KW-0227">DNA damage</keyword>
<dbReference type="EMBL" id="CM017886">
    <property type="protein sequence ID" value="KAG1369925.1"/>
    <property type="molecule type" value="Genomic_DNA"/>
</dbReference>
<sequence>MTKRRRVKPRPPLPASTPSPTPPPTPPKQNSIPNPNPKPAASRTKTQRSLAPSLLPSAAASEWETLPIPRSEFSLPLTLPTGQTFRWRRTAADCFTGVVGSHLLSLKHLEGDPAGHVAFLVHRPSSASAAARSALADYLNLGISLADLWQGFAQADPRFAELARRFGGGARVLRQDPVECVFQFLCSSNNNIGRIERMVGMLSTFGEYLGTVGGFDFHEFPSLDRLSLVSEQELREAGFGYSYLERLERSVLLKKRVDLHRQGKRRFNLSSVFILYDITVTGMPLAIHSTFFIKLQSDTKDQRKVLVNGNLVNDLWFVDTPTYMMGKSRAKYIVGTVKALQAKPGGGTEWLASLRGLELHEVIDALCTLPGVGPKVAACIALFSLDQHHAIPVDTHVWQSRAKYIVGTVKALQAKPGGGTEWLASLRGLELHEVIDALCTLPGVGPKVAACIALFSLDQHHAIPVDTHVWQIAVQYLMPELAGMSLTPKLCNRVAEGFVARFGKYAGWAQNVLFIGELSSQKALRPSDVTVGSQPRSAKRKHKKNKVATKISSQVG</sequence>
<dbReference type="Proteomes" id="UP000797356">
    <property type="component" value="Chromosome 15"/>
</dbReference>
<dbReference type="SUPFAM" id="SSF55945">
    <property type="entry name" value="TATA-box binding protein-like"/>
    <property type="match status" value="1"/>
</dbReference>
<dbReference type="Pfam" id="PF07934">
    <property type="entry name" value="OGG_N"/>
    <property type="match status" value="1"/>
</dbReference>
<name>A0A8K0NDC4_COCNU</name>
<evidence type="ECO:0000259" key="14">
    <source>
        <dbReference type="SMART" id="SM00278"/>
    </source>
</evidence>
<evidence type="ECO:0000256" key="2">
    <source>
        <dbReference type="ARBA" id="ARBA00010679"/>
    </source>
</evidence>
<keyword evidence="5" id="KW-0378">Hydrolase</keyword>
<keyword evidence="7" id="KW-0456">Lyase</keyword>
<evidence type="ECO:0000256" key="5">
    <source>
        <dbReference type="ARBA" id="ARBA00022801"/>
    </source>
</evidence>
<evidence type="ECO:0000256" key="4">
    <source>
        <dbReference type="ARBA" id="ARBA00022763"/>
    </source>
</evidence>
<dbReference type="PANTHER" id="PTHR10242">
    <property type="entry name" value="8-OXOGUANINE DNA GLYCOSYLASE"/>
    <property type="match status" value="1"/>
</dbReference>
<feature type="domain" description="HhH-GPD" evidence="15">
    <location>
        <begin position="186"/>
        <end position="441"/>
    </location>
</feature>
<keyword evidence="10" id="KW-0326">Glycosidase</keyword>
<dbReference type="SUPFAM" id="SSF48150">
    <property type="entry name" value="DNA-glycosylase"/>
    <property type="match status" value="3"/>
</dbReference>
<dbReference type="GO" id="GO:0006285">
    <property type="term" value="P:base-excision repair, AP site formation"/>
    <property type="evidence" value="ECO:0007669"/>
    <property type="project" value="TreeGrafter"/>
</dbReference>
<dbReference type="AlphaFoldDB" id="A0A8K0NDC4"/>
<dbReference type="InterPro" id="IPR012904">
    <property type="entry name" value="OGG_N"/>
</dbReference>
<evidence type="ECO:0000256" key="8">
    <source>
        <dbReference type="ARBA" id="ARBA00023242"/>
    </source>
</evidence>
<dbReference type="Gene3D" id="1.10.340.30">
    <property type="entry name" value="Hypothetical protein, domain 2"/>
    <property type="match status" value="3"/>
</dbReference>
<dbReference type="OrthoDB" id="238681at2759"/>
<comment type="subcellular location">
    <subcellularLocation>
        <location evidence="1">Nucleus</location>
    </subcellularLocation>
</comment>
<keyword evidence="13" id="KW-1133">Transmembrane helix</keyword>
<evidence type="ECO:0000256" key="1">
    <source>
        <dbReference type="ARBA" id="ARBA00004123"/>
    </source>
</evidence>
<comment type="caution">
    <text evidence="16">The sequence shown here is derived from an EMBL/GenBank/DDBJ whole genome shotgun (WGS) entry which is preliminary data.</text>
</comment>
<dbReference type="InterPro" id="IPR023170">
    <property type="entry name" value="HhH_base_excis_C"/>
</dbReference>
<feature type="domain" description="Helix-hairpin-helix DNA-binding motif class 1" evidence="14">
    <location>
        <begin position="364"/>
        <end position="383"/>
    </location>
</feature>
<dbReference type="GO" id="GO:0005634">
    <property type="term" value="C:nucleus"/>
    <property type="evidence" value="ECO:0007669"/>
    <property type="project" value="UniProtKB-SubCell"/>
</dbReference>
<keyword evidence="17" id="KW-1185">Reference proteome</keyword>
<evidence type="ECO:0000256" key="9">
    <source>
        <dbReference type="ARBA" id="ARBA00023268"/>
    </source>
</evidence>
<proteinExistence type="inferred from homology"/>
<dbReference type="SMART" id="SM00478">
    <property type="entry name" value="ENDO3c"/>
    <property type="match status" value="1"/>
</dbReference>
<feature type="region of interest" description="Disordered" evidence="12">
    <location>
        <begin position="526"/>
        <end position="556"/>
    </location>
</feature>
<dbReference type="GO" id="GO:0003684">
    <property type="term" value="F:damaged DNA binding"/>
    <property type="evidence" value="ECO:0007669"/>
    <property type="project" value="InterPro"/>
</dbReference>
<feature type="transmembrane region" description="Helical" evidence="13">
    <location>
        <begin position="267"/>
        <end position="287"/>
    </location>
</feature>
<gene>
    <name evidence="16" type="ORF">COCNU_15G002910</name>
</gene>
<protein>
    <recommendedName>
        <fullName evidence="3">DNA-(apurinic or apyrimidinic site) lyase</fullName>
        <ecNumber evidence="3">4.2.99.18</ecNumber>
    </recommendedName>
</protein>
<evidence type="ECO:0000256" key="7">
    <source>
        <dbReference type="ARBA" id="ARBA00023239"/>
    </source>
</evidence>
<keyword evidence="13" id="KW-0812">Transmembrane</keyword>
<dbReference type="InterPro" id="IPR052054">
    <property type="entry name" value="Oxidative_DNA_repair_enzyme"/>
</dbReference>
<dbReference type="FunFam" id="1.10.1670.10:FF:000005">
    <property type="entry name" value="N-glycosylase/DNA lyase OGG1"/>
    <property type="match status" value="1"/>
</dbReference>
<keyword evidence="9" id="KW-0511">Multifunctional enzyme</keyword>
<evidence type="ECO:0000313" key="17">
    <source>
        <dbReference type="Proteomes" id="UP000797356"/>
    </source>
</evidence>
<organism evidence="16 17">
    <name type="scientific">Cocos nucifera</name>
    <name type="common">Coconut palm</name>
    <dbReference type="NCBI Taxonomy" id="13894"/>
    <lineage>
        <taxon>Eukaryota</taxon>
        <taxon>Viridiplantae</taxon>
        <taxon>Streptophyta</taxon>
        <taxon>Embryophyta</taxon>
        <taxon>Tracheophyta</taxon>
        <taxon>Spermatophyta</taxon>
        <taxon>Magnoliopsida</taxon>
        <taxon>Liliopsida</taxon>
        <taxon>Arecaceae</taxon>
        <taxon>Arecoideae</taxon>
        <taxon>Cocoseae</taxon>
        <taxon>Attaleinae</taxon>
        <taxon>Cocos</taxon>
    </lineage>
</organism>
<dbReference type="EC" id="4.2.99.18" evidence="3"/>
<dbReference type="GO" id="GO:0034039">
    <property type="term" value="F:8-oxo-7,8-dihydroguanine DNA N-glycosylase activity"/>
    <property type="evidence" value="ECO:0007669"/>
    <property type="project" value="TreeGrafter"/>
</dbReference>
<reference evidence="16" key="2">
    <citation type="submission" date="2019-07" db="EMBL/GenBank/DDBJ databases">
        <authorList>
            <person name="Yang Y."/>
            <person name="Bocs S."/>
            <person name="Baudouin L."/>
        </authorList>
    </citation>
    <scope>NUCLEOTIDE SEQUENCE</scope>
    <source>
        <tissue evidence="16">Spear leaf of Hainan Tall coconut</tissue>
    </source>
</reference>